<proteinExistence type="predicted"/>
<evidence type="ECO:0000313" key="2">
    <source>
        <dbReference type="EMBL" id="AFU88508.1"/>
    </source>
</evidence>
<dbReference type="KEGG" id="vg:13996725"/>
<keyword evidence="1" id="KW-0472">Membrane</keyword>
<accession>K4JX49</accession>
<keyword evidence="1" id="KW-0812">Transmembrane</keyword>
<dbReference type="EMBL" id="JX100809">
    <property type="protein sequence ID" value="AFU88508.1"/>
    <property type="molecule type" value="Genomic_DNA"/>
</dbReference>
<reference evidence="2 3" key="1">
    <citation type="journal article" date="2012" name="BMC Genomics">
        <title>The Caulobacter crescentus phage phiCbK: genomics of a canonical phage.</title>
        <authorList>
            <person name="Gill J.J."/>
            <person name="Berry J.D."/>
            <person name="Russell W.K."/>
            <person name="Lessor L."/>
            <person name="Escobar Garcia D.A."/>
            <person name="Hernandez D."/>
            <person name="Kane A."/>
            <person name="Keene J."/>
            <person name="Maddox M."/>
            <person name="Martin R."/>
            <person name="Mohan S."/>
            <person name="Thorn A.M."/>
            <person name="Russell D.H."/>
            <person name="Young R."/>
        </authorList>
    </citation>
    <scope>NUCLEOTIDE SEQUENCE [LARGE SCALE GENOMIC DNA]</scope>
</reference>
<gene>
    <name evidence="2" type="ORF">CcrSwift_gp190</name>
</gene>
<organism evidence="2 3">
    <name type="scientific">Caulobacter phage CcrSwift</name>
    <dbReference type="NCBI Taxonomy" id="2927984"/>
    <lineage>
        <taxon>Viruses</taxon>
        <taxon>Duplodnaviria</taxon>
        <taxon>Heunggongvirae</taxon>
        <taxon>Uroviricota</taxon>
        <taxon>Caudoviricetes</taxon>
        <taxon>Jeanschmidtviridae</taxon>
        <taxon>Shapirovirus</taxon>
        <taxon>Shapirovirus swift</taxon>
    </lineage>
</organism>
<keyword evidence="1" id="KW-1133">Transmembrane helix</keyword>
<keyword evidence="3" id="KW-1185">Reference proteome</keyword>
<dbReference type="RefSeq" id="YP_006989923.1">
    <property type="nucleotide sequence ID" value="NC_019411.1"/>
</dbReference>
<sequence>MQDKMTLTVRPTHTRRGALLHLASVSMVAVAWTAAEAVELSAARQFNFGFAITVAALIAVAWATIWGVVEILGLRDSTDAETRSFETAAEAVAFMKERLGLSTAELRAELEKQLAKVSDQ</sequence>
<dbReference type="GeneID" id="13996725"/>
<protein>
    <submittedName>
        <fullName evidence="2">Uncharacterized protein</fullName>
    </submittedName>
</protein>
<evidence type="ECO:0000256" key="1">
    <source>
        <dbReference type="SAM" id="Phobius"/>
    </source>
</evidence>
<name>K4JX49_9CAUD</name>
<feature type="transmembrane region" description="Helical" evidence="1">
    <location>
        <begin position="47"/>
        <end position="69"/>
    </location>
</feature>
<dbReference type="Proteomes" id="UP000000460">
    <property type="component" value="Segment"/>
</dbReference>
<evidence type="ECO:0000313" key="3">
    <source>
        <dbReference type="Proteomes" id="UP000000460"/>
    </source>
</evidence>